<evidence type="ECO:0000256" key="5">
    <source>
        <dbReference type="ARBA" id="ARBA00022475"/>
    </source>
</evidence>
<sequence length="96" mass="10801">MQEGNFVASLLPLVVLFAIFYFLVIRPQQKQQKAHAAMIAALEKGDKIITSGGLICEVIKPEDDFIRVKLNDDVIVRVSREFIARKIEKTETKANA</sequence>
<evidence type="ECO:0000256" key="4">
    <source>
        <dbReference type="ARBA" id="ARBA00022448"/>
    </source>
</evidence>
<evidence type="ECO:0000256" key="6">
    <source>
        <dbReference type="ARBA" id="ARBA00022692"/>
    </source>
</evidence>
<keyword evidence="13" id="KW-1185">Reference proteome</keyword>
<evidence type="ECO:0000256" key="7">
    <source>
        <dbReference type="ARBA" id="ARBA00022927"/>
    </source>
</evidence>
<evidence type="ECO:0000313" key="12">
    <source>
        <dbReference type="EMBL" id="EET80602.1"/>
    </source>
</evidence>
<dbReference type="PRINTS" id="PR01853">
    <property type="entry name" value="YAJCTRNLCASE"/>
</dbReference>
<dbReference type="NCBIfam" id="TIGR00739">
    <property type="entry name" value="yajC"/>
    <property type="match status" value="1"/>
</dbReference>
<comment type="caution">
    <text evidence="12">The sequence shown here is derived from an EMBL/GenBank/DDBJ whole genome shotgun (WGS) entry which is preliminary data.</text>
</comment>
<dbReference type="STRING" id="553219.CAMSH0001_1751"/>
<evidence type="ECO:0000256" key="2">
    <source>
        <dbReference type="ARBA" id="ARBA00006742"/>
    </source>
</evidence>
<keyword evidence="8 11" id="KW-1133">Transmembrane helix</keyword>
<dbReference type="OrthoDB" id="9811406at2"/>
<gene>
    <name evidence="12" type="primary">yajC</name>
    <name evidence="12" type="ORF">CAMSH0001_1751</name>
</gene>
<evidence type="ECO:0000256" key="9">
    <source>
        <dbReference type="ARBA" id="ARBA00023010"/>
    </source>
</evidence>
<dbReference type="SMART" id="SM01323">
    <property type="entry name" value="YajC"/>
    <property type="match status" value="1"/>
</dbReference>
<comment type="similarity">
    <text evidence="2">Belongs to the YajC family.</text>
</comment>
<dbReference type="RefSeq" id="WP_002946610.1">
    <property type="nucleotide sequence ID" value="NZ_ACVQ01000005.1"/>
</dbReference>
<feature type="transmembrane region" description="Helical" evidence="11">
    <location>
        <begin position="6"/>
        <end position="25"/>
    </location>
</feature>
<evidence type="ECO:0000256" key="8">
    <source>
        <dbReference type="ARBA" id="ARBA00022989"/>
    </source>
</evidence>
<organism evidence="12 13">
    <name type="scientific">Campylobacter showae RM3277</name>
    <dbReference type="NCBI Taxonomy" id="553219"/>
    <lineage>
        <taxon>Bacteria</taxon>
        <taxon>Pseudomonadati</taxon>
        <taxon>Campylobacterota</taxon>
        <taxon>Epsilonproteobacteria</taxon>
        <taxon>Campylobacterales</taxon>
        <taxon>Campylobacteraceae</taxon>
        <taxon>Campylobacter</taxon>
    </lineage>
</organism>
<comment type="subcellular location">
    <subcellularLocation>
        <location evidence="1">Cell membrane</location>
        <topology evidence="1">Single-pass membrane protein</topology>
    </subcellularLocation>
</comment>
<dbReference type="Pfam" id="PF02699">
    <property type="entry name" value="YajC"/>
    <property type="match status" value="1"/>
</dbReference>
<dbReference type="InterPro" id="IPR003849">
    <property type="entry name" value="Preprotein_translocase_YajC"/>
</dbReference>
<evidence type="ECO:0000313" key="13">
    <source>
        <dbReference type="Proteomes" id="UP000003107"/>
    </source>
</evidence>
<dbReference type="GeneID" id="60990697"/>
<keyword evidence="9" id="KW-0811">Translocation</keyword>
<dbReference type="PANTHER" id="PTHR33909:SF1">
    <property type="entry name" value="SEC TRANSLOCON ACCESSORY COMPLEX SUBUNIT YAJC"/>
    <property type="match status" value="1"/>
</dbReference>
<keyword evidence="4" id="KW-0813">Transport</keyword>
<keyword evidence="10 11" id="KW-0472">Membrane</keyword>
<dbReference type="EMBL" id="ACVQ01000005">
    <property type="protein sequence ID" value="EET80602.1"/>
    <property type="molecule type" value="Genomic_DNA"/>
</dbReference>
<dbReference type="PANTHER" id="PTHR33909">
    <property type="entry name" value="SEC TRANSLOCON ACCESSORY COMPLEX SUBUNIT YAJC"/>
    <property type="match status" value="1"/>
</dbReference>
<reference evidence="12 13" key="1">
    <citation type="submission" date="2009-07" db="EMBL/GenBank/DDBJ databases">
        <authorList>
            <person name="Madupu R."/>
            <person name="Sebastian Y."/>
            <person name="Durkin A.S."/>
            <person name="Torralba M."/>
            <person name="Methe B."/>
            <person name="Sutton G.G."/>
            <person name="Strausberg R.L."/>
            <person name="Nelson K.E."/>
        </authorList>
    </citation>
    <scope>NUCLEOTIDE SEQUENCE [LARGE SCALE GENOMIC DNA]</scope>
    <source>
        <strain evidence="12 13">RM3277</strain>
    </source>
</reference>
<evidence type="ECO:0000256" key="1">
    <source>
        <dbReference type="ARBA" id="ARBA00004162"/>
    </source>
</evidence>
<dbReference type="AlphaFoldDB" id="C6RD35"/>
<dbReference type="GO" id="GO:0005886">
    <property type="term" value="C:plasma membrane"/>
    <property type="evidence" value="ECO:0007669"/>
    <property type="project" value="UniProtKB-SubCell"/>
</dbReference>
<accession>C6RD35</accession>
<protein>
    <recommendedName>
        <fullName evidence="3">Sec translocon accessory complex subunit YajC</fullName>
    </recommendedName>
</protein>
<dbReference type="GO" id="GO:0015031">
    <property type="term" value="P:protein transport"/>
    <property type="evidence" value="ECO:0007669"/>
    <property type="project" value="UniProtKB-KW"/>
</dbReference>
<dbReference type="Proteomes" id="UP000003107">
    <property type="component" value="Unassembled WGS sequence"/>
</dbReference>
<keyword evidence="7" id="KW-0653">Protein transport</keyword>
<dbReference type="eggNOG" id="COG1862">
    <property type="taxonomic scope" value="Bacteria"/>
</dbReference>
<keyword evidence="5" id="KW-1003">Cell membrane</keyword>
<evidence type="ECO:0000256" key="10">
    <source>
        <dbReference type="ARBA" id="ARBA00023136"/>
    </source>
</evidence>
<keyword evidence="6 11" id="KW-0812">Transmembrane</keyword>
<proteinExistence type="inferred from homology"/>
<evidence type="ECO:0000256" key="11">
    <source>
        <dbReference type="SAM" id="Phobius"/>
    </source>
</evidence>
<evidence type="ECO:0000256" key="3">
    <source>
        <dbReference type="ARBA" id="ARBA00014962"/>
    </source>
</evidence>
<name>C6RD35_9BACT</name>